<proteinExistence type="predicted"/>
<evidence type="ECO:0000313" key="3">
    <source>
        <dbReference type="EMBL" id="VEL13794.1"/>
    </source>
</evidence>
<comment type="caution">
    <text evidence="3">The sequence shown here is derived from an EMBL/GenBank/DDBJ whole genome shotgun (WGS) entry which is preliminary data.</text>
</comment>
<reference evidence="3" key="1">
    <citation type="submission" date="2018-11" db="EMBL/GenBank/DDBJ databases">
        <authorList>
            <consortium name="Pathogen Informatics"/>
        </authorList>
    </citation>
    <scope>NUCLEOTIDE SEQUENCE</scope>
</reference>
<feature type="region of interest" description="Disordered" evidence="1">
    <location>
        <begin position="1"/>
        <end position="277"/>
    </location>
</feature>
<feature type="transmembrane region" description="Helical" evidence="2">
    <location>
        <begin position="320"/>
        <end position="340"/>
    </location>
</feature>
<dbReference type="AlphaFoldDB" id="A0A448WK82"/>
<keyword evidence="2" id="KW-1133">Transmembrane helix</keyword>
<feature type="compositionally biased region" description="Basic residues" evidence="1">
    <location>
        <begin position="216"/>
        <end position="237"/>
    </location>
</feature>
<feature type="compositionally biased region" description="Basic and acidic residues" evidence="1">
    <location>
        <begin position="39"/>
        <end position="49"/>
    </location>
</feature>
<dbReference type="EMBL" id="CAAALY010018966">
    <property type="protein sequence ID" value="VEL13794.1"/>
    <property type="molecule type" value="Genomic_DNA"/>
</dbReference>
<protein>
    <submittedName>
        <fullName evidence="3">Uncharacterized protein</fullName>
    </submittedName>
</protein>
<organism evidence="3 4">
    <name type="scientific">Protopolystoma xenopodis</name>
    <dbReference type="NCBI Taxonomy" id="117903"/>
    <lineage>
        <taxon>Eukaryota</taxon>
        <taxon>Metazoa</taxon>
        <taxon>Spiralia</taxon>
        <taxon>Lophotrochozoa</taxon>
        <taxon>Platyhelminthes</taxon>
        <taxon>Monogenea</taxon>
        <taxon>Polyopisthocotylea</taxon>
        <taxon>Polystomatidea</taxon>
        <taxon>Polystomatidae</taxon>
        <taxon>Protopolystoma</taxon>
    </lineage>
</organism>
<feature type="compositionally biased region" description="Low complexity" evidence="1">
    <location>
        <begin position="113"/>
        <end position="141"/>
    </location>
</feature>
<evidence type="ECO:0000256" key="1">
    <source>
        <dbReference type="SAM" id="MobiDB-lite"/>
    </source>
</evidence>
<feature type="compositionally biased region" description="Basic and acidic residues" evidence="1">
    <location>
        <begin position="238"/>
        <end position="249"/>
    </location>
</feature>
<evidence type="ECO:0000256" key="2">
    <source>
        <dbReference type="SAM" id="Phobius"/>
    </source>
</evidence>
<evidence type="ECO:0000313" key="4">
    <source>
        <dbReference type="Proteomes" id="UP000784294"/>
    </source>
</evidence>
<feature type="transmembrane region" description="Helical" evidence="2">
    <location>
        <begin position="289"/>
        <end position="308"/>
    </location>
</feature>
<gene>
    <name evidence="3" type="ORF">PXEA_LOCUS7234</name>
</gene>
<accession>A0A448WK82</accession>
<dbReference type="Proteomes" id="UP000784294">
    <property type="component" value="Unassembled WGS sequence"/>
</dbReference>
<keyword evidence="2" id="KW-0472">Membrane</keyword>
<feature type="compositionally biased region" description="Polar residues" evidence="1">
    <location>
        <begin position="68"/>
        <end position="102"/>
    </location>
</feature>
<feature type="compositionally biased region" description="Low complexity" evidence="1">
    <location>
        <begin position="256"/>
        <end position="277"/>
    </location>
</feature>
<sequence length="480" mass="51829">MSSYDLKSARNKKGAKQSDAANSLSANSDSQSKKSPSKPKSDIQSDAKTIKPLIKQSRHSEKLKPINFSPSLAQPSNAGMTSSTSNDALNSSAKSFQASRGSIDTAHRGLVGHDSSPRLSHSTSSSSRDSASCSSSPSSSLKIGPSIDSAADKSTLSRVKDKCAIADGRRSRRSLRHSNEQEAEALSEAIRDTSKAPDQTRGTSQSSVSSHDSSRSRSHHRRSCRHRKHYGHSKRRRDTSSRGSDEKSSRSRTRSHSQSESRSNTHSHDYSSGSSISSSRSYRLARDRVLLLVQPLVLILALHTHVLGVTTPEAVMIPDIIIGNTGAIVATVIIVVIAMAVEDMEDIGEASLIHPRALPLLDLVVPFHQTLILLLRMILAAIRIPIVDLDLADLDRGPALERILVQAVVAVALIVIINHDHGVALHPFLIIVNSVLHGLDPVPRAGGALLVLRRAQSFLVQMEANLSNLLIRQPPVVLRP</sequence>
<feature type="compositionally biased region" description="Low complexity" evidence="1">
    <location>
        <begin position="17"/>
        <end position="34"/>
    </location>
</feature>
<keyword evidence="4" id="KW-1185">Reference proteome</keyword>
<feature type="compositionally biased region" description="Basic and acidic residues" evidence="1">
    <location>
        <begin position="158"/>
        <end position="169"/>
    </location>
</feature>
<keyword evidence="2" id="KW-0812">Transmembrane</keyword>
<name>A0A448WK82_9PLAT</name>